<dbReference type="PROSITE" id="PS00041">
    <property type="entry name" value="HTH_ARAC_FAMILY_1"/>
    <property type="match status" value="1"/>
</dbReference>
<dbReference type="SUPFAM" id="SSF46689">
    <property type="entry name" value="Homeodomain-like"/>
    <property type="match status" value="2"/>
</dbReference>
<keyword evidence="2" id="KW-0238">DNA-binding</keyword>
<keyword evidence="3" id="KW-0804">Transcription</keyword>
<name>A0ABQ2I9H7_9PSEU</name>
<sequence length="170" mass="18681">MLGAGFTCEPEDARLLGVLPPVIHVRAGAAAATIELIRSEIGGGRLILDRLCQVLLLQVLRDHTSDDPALGPALRAMHDDLRRPWTVPELASVVAMSRSTFFLRFRETTGMTPLDYLYRLRMRHAARLLRDTADTVGSIATASGYRTESAFGAVFKRSTGRTPGEYRNGQ</sequence>
<dbReference type="PROSITE" id="PS01124">
    <property type="entry name" value="HTH_ARAC_FAMILY_2"/>
    <property type="match status" value="1"/>
</dbReference>
<keyword evidence="6" id="KW-1185">Reference proteome</keyword>
<protein>
    <recommendedName>
        <fullName evidence="4">HTH araC/xylS-type domain-containing protein</fullName>
    </recommendedName>
</protein>
<feature type="domain" description="HTH araC/xylS-type" evidence="4">
    <location>
        <begin position="71"/>
        <end position="169"/>
    </location>
</feature>
<dbReference type="InterPro" id="IPR032783">
    <property type="entry name" value="AraC_lig"/>
</dbReference>
<evidence type="ECO:0000313" key="5">
    <source>
        <dbReference type="EMBL" id="GGN01379.1"/>
    </source>
</evidence>
<dbReference type="Gene3D" id="1.10.10.60">
    <property type="entry name" value="Homeodomain-like"/>
    <property type="match status" value="2"/>
</dbReference>
<dbReference type="InterPro" id="IPR050204">
    <property type="entry name" value="AraC_XylS_family_regulators"/>
</dbReference>
<dbReference type="PANTHER" id="PTHR46796">
    <property type="entry name" value="HTH-TYPE TRANSCRIPTIONAL ACTIVATOR RHAS-RELATED"/>
    <property type="match status" value="1"/>
</dbReference>
<dbReference type="Pfam" id="PF12852">
    <property type="entry name" value="Cupin_6"/>
    <property type="match status" value="1"/>
</dbReference>
<dbReference type="Proteomes" id="UP000597656">
    <property type="component" value="Unassembled WGS sequence"/>
</dbReference>
<accession>A0ABQ2I9H7</accession>
<evidence type="ECO:0000313" key="6">
    <source>
        <dbReference type="Proteomes" id="UP000597656"/>
    </source>
</evidence>
<dbReference type="PANTHER" id="PTHR46796:SF7">
    <property type="entry name" value="ARAC FAMILY TRANSCRIPTIONAL REGULATOR"/>
    <property type="match status" value="1"/>
</dbReference>
<gene>
    <name evidence="5" type="ORF">GCM10011609_44970</name>
</gene>
<proteinExistence type="predicted"/>
<dbReference type="InterPro" id="IPR018062">
    <property type="entry name" value="HTH_AraC-typ_CS"/>
</dbReference>
<comment type="caution">
    <text evidence="5">The sequence shown here is derived from an EMBL/GenBank/DDBJ whole genome shotgun (WGS) entry which is preliminary data.</text>
</comment>
<organism evidence="5 6">
    <name type="scientific">Lentzea pudingi</name>
    <dbReference type="NCBI Taxonomy" id="1789439"/>
    <lineage>
        <taxon>Bacteria</taxon>
        <taxon>Bacillati</taxon>
        <taxon>Actinomycetota</taxon>
        <taxon>Actinomycetes</taxon>
        <taxon>Pseudonocardiales</taxon>
        <taxon>Pseudonocardiaceae</taxon>
        <taxon>Lentzea</taxon>
    </lineage>
</organism>
<evidence type="ECO:0000256" key="2">
    <source>
        <dbReference type="ARBA" id="ARBA00023125"/>
    </source>
</evidence>
<evidence type="ECO:0000256" key="3">
    <source>
        <dbReference type="ARBA" id="ARBA00023163"/>
    </source>
</evidence>
<keyword evidence="1" id="KW-0805">Transcription regulation</keyword>
<reference evidence="6" key="1">
    <citation type="journal article" date="2019" name="Int. J. Syst. Evol. Microbiol.">
        <title>The Global Catalogue of Microorganisms (GCM) 10K type strain sequencing project: providing services to taxonomists for standard genome sequencing and annotation.</title>
        <authorList>
            <consortium name="The Broad Institute Genomics Platform"/>
            <consortium name="The Broad Institute Genome Sequencing Center for Infectious Disease"/>
            <person name="Wu L."/>
            <person name="Ma J."/>
        </authorList>
    </citation>
    <scope>NUCLEOTIDE SEQUENCE [LARGE SCALE GENOMIC DNA]</scope>
    <source>
        <strain evidence="6">CGMCC 4.7319</strain>
    </source>
</reference>
<evidence type="ECO:0000256" key="1">
    <source>
        <dbReference type="ARBA" id="ARBA00023015"/>
    </source>
</evidence>
<evidence type="ECO:0000259" key="4">
    <source>
        <dbReference type="PROSITE" id="PS01124"/>
    </source>
</evidence>
<dbReference type="InterPro" id="IPR009057">
    <property type="entry name" value="Homeodomain-like_sf"/>
</dbReference>
<dbReference type="Pfam" id="PF12833">
    <property type="entry name" value="HTH_18"/>
    <property type="match status" value="1"/>
</dbReference>
<dbReference type="SMART" id="SM00342">
    <property type="entry name" value="HTH_ARAC"/>
    <property type="match status" value="1"/>
</dbReference>
<dbReference type="InterPro" id="IPR018060">
    <property type="entry name" value="HTH_AraC"/>
</dbReference>
<dbReference type="EMBL" id="BMNC01000006">
    <property type="protein sequence ID" value="GGN01379.1"/>
    <property type="molecule type" value="Genomic_DNA"/>
</dbReference>